<dbReference type="PANTHER" id="PTHR19957">
    <property type="entry name" value="SYNTAXIN"/>
    <property type="match status" value="1"/>
</dbReference>
<keyword evidence="8" id="KW-0812">Transmembrane</keyword>
<dbReference type="FunFam" id="1.20.5.110:FF:000008">
    <property type="entry name" value="Syntaxin 132"/>
    <property type="match status" value="1"/>
</dbReference>
<evidence type="ECO:0000259" key="9">
    <source>
        <dbReference type="PROSITE" id="PS50192"/>
    </source>
</evidence>
<dbReference type="InterPro" id="IPR006012">
    <property type="entry name" value="Syntaxin/epimorphin_CS"/>
</dbReference>
<dbReference type="AlphaFoldDB" id="A0AAX6FJE0"/>
<keyword evidence="4" id="KW-0653">Protein transport</keyword>
<evidence type="ECO:0000256" key="6">
    <source>
        <dbReference type="SAM" id="Coils"/>
    </source>
</evidence>
<accession>A0AAX6FJE0</accession>
<dbReference type="Pfam" id="PF00804">
    <property type="entry name" value="Syntaxin"/>
    <property type="match status" value="1"/>
</dbReference>
<comment type="subcellular location">
    <subcellularLocation>
        <location evidence="1">Cell membrane</location>
        <topology evidence="1">Single-pass type IV membrane protein</topology>
    </subcellularLocation>
</comment>
<dbReference type="EMBL" id="JANAVB010028197">
    <property type="protein sequence ID" value="KAJ6816486.1"/>
    <property type="molecule type" value="Genomic_DNA"/>
</dbReference>
<feature type="domain" description="T-SNARE coiled-coil homology" evidence="9">
    <location>
        <begin position="207"/>
        <end position="269"/>
    </location>
</feature>
<sequence>MNNLFSGSWLRDADNSSSDSHTIEMTLSGSSASGGNLDRFFEEVEGIKQELAEVERLYRSLHDANEAGKTLHAAQAVRSLRAQMDSDVGLALKKAKLIKLRLESLETANAANRSLPGCGPGTSTDRTRTSVVAGLRKKLKEQMESFSELRRLIGADYKEAVARRYYTVTGEKADEETVEKLVETGEGERFLQRAIEEQGRGNVVDVIAEIQERHGAARDLERSLLELQQVFMDMAVLVASQGEQLDDIEMQVGKAKSFVQRGTQQLQVAKVHQKNTRKWTCFAILILIIILLIILVPLLTKK</sequence>
<dbReference type="InterPro" id="IPR000727">
    <property type="entry name" value="T_SNARE_dom"/>
</dbReference>
<dbReference type="GO" id="GO:0048278">
    <property type="term" value="P:vesicle docking"/>
    <property type="evidence" value="ECO:0007669"/>
    <property type="project" value="TreeGrafter"/>
</dbReference>
<evidence type="ECO:0000256" key="4">
    <source>
        <dbReference type="ARBA" id="ARBA00022927"/>
    </source>
</evidence>
<feature type="region of interest" description="Disordered" evidence="7">
    <location>
        <begin position="1"/>
        <end position="28"/>
    </location>
</feature>
<dbReference type="Gene3D" id="1.20.58.70">
    <property type="match status" value="1"/>
</dbReference>
<dbReference type="GO" id="GO:0006886">
    <property type="term" value="P:intracellular protein transport"/>
    <property type="evidence" value="ECO:0007669"/>
    <property type="project" value="InterPro"/>
</dbReference>
<evidence type="ECO:0000256" key="8">
    <source>
        <dbReference type="SAM" id="Phobius"/>
    </source>
</evidence>
<dbReference type="Pfam" id="PF05739">
    <property type="entry name" value="SNARE"/>
    <property type="match status" value="1"/>
</dbReference>
<dbReference type="Gene3D" id="1.20.5.110">
    <property type="match status" value="1"/>
</dbReference>
<feature type="transmembrane region" description="Helical" evidence="8">
    <location>
        <begin position="279"/>
        <end position="299"/>
    </location>
</feature>
<dbReference type="GO" id="GO:0000149">
    <property type="term" value="F:SNARE binding"/>
    <property type="evidence" value="ECO:0007669"/>
    <property type="project" value="TreeGrafter"/>
</dbReference>
<gene>
    <name evidence="10" type="ORF">M6B38_414200</name>
</gene>
<dbReference type="GO" id="GO:0031201">
    <property type="term" value="C:SNARE complex"/>
    <property type="evidence" value="ECO:0007669"/>
    <property type="project" value="TreeGrafter"/>
</dbReference>
<dbReference type="InterPro" id="IPR010989">
    <property type="entry name" value="SNARE"/>
</dbReference>
<comment type="caution">
    <text evidence="10">The sequence shown here is derived from an EMBL/GenBank/DDBJ whole genome shotgun (WGS) entry which is preliminary data.</text>
</comment>
<dbReference type="SMART" id="SM00503">
    <property type="entry name" value="SynN"/>
    <property type="match status" value="1"/>
</dbReference>
<keyword evidence="11" id="KW-1185">Reference proteome</keyword>
<evidence type="ECO:0000313" key="10">
    <source>
        <dbReference type="EMBL" id="KAJ6816486.1"/>
    </source>
</evidence>
<dbReference type="Proteomes" id="UP001140949">
    <property type="component" value="Unassembled WGS sequence"/>
</dbReference>
<keyword evidence="8" id="KW-1133">Transmembrane helix</keyword>
<evidence type="ECO:0000256" key="7">
    <source>
        <dbReference type="SAM" id="MobiDB-lite"/>
    </source>
</evidence>
<dbReference type="InterPro" id="IPR045242">
    <property type="entry name" value="Syntaxin"/>
</dbReference>
<dbReference type="GO" id="GO:0012505">
    <property type="term" value="C:endomembrane system"/>
    <property type="evidence" value="ECO:0007669"/>
    <property type="project" value="TreeGrafter"/>
</dbReference>
<dbReference type="FunFam" id="1.20.58.70:FF:000003">
    <property type="entry name" value="Qa-SNARE, Sso1/Syntaxin1-type, SYP12A-group"/>
    <property type="match status" value="1"/>
</dbReference>
<feature type="coiled-coil region" evidence="6">
    <location>
        <begin position="37"/>
        <end position="67"/>
    </location>
</feature>
<organism evidence="10 11">
    <name type="scientific">Iris pallida</name>
    <name type="common">Sweet iris</name>
    <dbReference type="NCBI Taxonomy" id="29817"/>
    <lineage>
        <taxon>Eukaryota</taxon>
        <taxon>Viridiplantae</taxon>
        <taxon>Streptophyta</taxon>
        <taxon>Embryophyta</taxon>
        <taxon>Tracheophyta</taxon>
        <taxon>Spermatophyta</taxon>
        <taxon>Magnoliopsida</taxon>
        <taxon>Liliopsida</taxon>
        <taxon>Asparagales</taxon>
        <taxon>Iridaceae</taxon>
        <taxon>Iridoideae</taxon>
        <taxon>Irideae</taxon>
        <taxon>Iris</taxon>
    </lineage>
</organism>
<dbReference type="CDD" id="cd00179">
    <property type="entry name" value="SynN"/>
    <property type="match status" value="1"/>
</dbReference>
<keyword evidence="8" id="KW-0472">Membrane</keyword>
<dbReference type="SMART" id="SM00397">
    <property type="entry name" value="t_SNARE"/>
    <property type="match status" value="1"/>
</dbReference>
<feature type="compositionally biased region" description="Polar residues" evidence="7">
    <location>
        <begin position="15"/>
        <end position="28"/>
    </location>
</feature>
<evidence type="ECO:0000256" key="1">
    <source>
        <dbReference type="ARBA" id="ARBA00004521"/>
    </source>
</evidence>
<dbReference type="SUPFAM" id="SSF47661">
    <property type="entry name" value="t-snare proteins"/>
    <property type="match status" value="1"/>
</dbReference>
<dbReference type="GO" id="GO:0005484">
    <property type="term" value="F:SNAP receptor activity"/>
    <property type="evidence" value="ECO:0007669"/>
    <property type="project" value="InterPro"/>
</dbReference>
<dbReference type="InterPro" id="IPR006011">
    <property type="entry name" value="Syntaxin_N"/>
</dbReference>
<evidence type="ECO:0000256" key="5">
    <source>
        <dbReference type="RuleBase" id="RU003858"/>
    </source>
</evidence>
<keyword evidence="6" id="KW-0175">Coiled coil</keyword>
<comment type="similarity">
    <text evidence="2 5">Belongs to the syntaxin family.</text>
</comment>
<evidence type="ECO:0000256" key="2">
    <source>
        <dbReference type="ARBA" id="ARBA00009063"/>
    </source>
</evidence>
<dbReference type="GO" id="GO:0006906">
    <property type="term" value="P:vesicle fusion"/>
    <property type="evidence" value="ECO:0007669"/>
    <property type="project" value="TreeGrafter"/>
</dbReference>
<dbReference type="PANTHER" id="PTHR19957:SF80">
    <property type="entry name" value="SYNTAXIN-121"/>
    <property type="match status" value="1"/>
</dbReference>
<evidence type="ECO:0000256" key="3">
    <source>
        <dbReference type="ARBA" id="ARBA00022448"/>
    </source>
</evidence>
<dbReference type="GO" id="GO:0006887">
    <property type="term" value="P:exocytosis"/>
    <property type="evidence" value="ECO:0007669"/>
    <property type="project" value="TreeGrafter"/>
</dbReference>
<name>A0AAX6FJE0_IRIPA</name>
<dbReference type="PROSITE" id="PS50192">
    <property type="entry name" value="T_SNARE"/>
    <property type="match status" value="1"/>
</dbReference>
<reference evidence="10" key="1">
    <citation type="journal article" date="2023" name="GigaByte">
        <title>Genome assembly of the bearded iris, Iris pallida Lam.</title>
        <authorList>
            <person name="Bruccoleri R.E."/>
            <person name="Oakeley E.J."/>
            <person name="Faust A.M.E."/>
            <person name="Altorfer M."/>
            <person name="Dessus-Babus S."/>
            <person name="Burckhardt D."/>
            <person name="Oertli M."/>
            <person name="Naumann U."/>
            <person name="Petersen F."/>
            <person name="Wong J."/>
        </authorList>
    </citation>
    <scope>NUCLEOTIDE SEQUENCE</scope>
    <source>
        <strain evidence="10">GSM-AAB239-AS_SAM_17_03QT</strain>
    </source>
</reference>
<evidence type="ECO:0000313" key="11">
    <source>
        <dbReference type="Proteomes" id="UP001140949"/>
    </source>
</evidence>
<proteinExistence type="inferred from homology"/>
<dbReference type="CDD" id="cd15848">
    <property type="entry name" value="SNARE_syntaxin1-like"/>
    <property type="match status" value="1"/>
</dbReference>
<dbReference type="PROSITE" id="PS00914">
    <property type="entry name" value="SYNTAXIN"/>
    <property type="match status" value="1"/>
</dbReference>
<reference evidence="10" key="2">
    <citation type="submission" date="2023-04" db="EMBL/GenBank/DDBJ databases">
        <authorList>
            <person name="Bruccoleri R.E."/>
            <person name="Oakeley E.J."/>
            <person name="Faust A.-M."/>
            <person name="Dessus-Babus S."/>
            <person name="Altorfer M."/>
            <person name="Burckhardt D."/>
            <person name="Oertli M."/>
            <person name="Naumann U."/>
            <person name="Petersen F."/>
            <person name="Wong J."/>
        </authorList>
    </citation>
    <scope>NUCLEOTIDE SEQUENCE</scope>
    <source>
        <strain evidence="10">GSM-AAB239-AS_SAM_17_03QT</strain>
        <tissue evidence="10">Leaf</tissue>
    </source>
</reference>
<dbReference type="GO" id="GO:0005886">
    <property type="term" value="C:plasma membrane"/>
    <property type="evidence" value="ECO:0007669"/>
    <property type="project" value="UniProtKB-SubCell"/>
</dbReference>
<protein>
    <submittedName>
        <fullName evidence="10">Pentatricopeptide repeat-containing protein</fullName>
    </submittedName>
</protein>
<keyword evidence="3" id="KW-0813">Transport</keyword>